<reference evidence="2 3" key="1">
    <citation type="submission" date="2016-11" db="EMBL/GenBank/DDBJ databases">
        <authorList>
            <person name="Jaros S."/>
            <person name="Januszkiewicz K."/>
            <person name="Wedrychowicz H."/>
        </authorList>
    </citation>
    <scope>NUCLEOTIDE SEQUENCE [LARGE SCALE GENOMIC DNA]</scope>
    <source>
        <strain evidence="2 3">DSM 18119</strain>
    </source>
</reference>
<evidence type="ECO:0000313" key="3">
    <source>
        <dbReference type="Proteomes" id="UP000184048"/>
    </source>
</evidence>
<dbReference type="AlphaFoldDB" id="A0A1M5DEU1"/>
<keyword evidence="3" id="KW-1185">Reference proteome</keyword>
<keyword evidence="1" id="KW-0812">Transmembrane</keyword>
<evidence type="ECO:0008006" key="4">
    <source>
        <dbReference type="Google" id="ProtNLM"/>
    </source>
</evidence>
<organism evidence="2 3">
    <name type="scientific">Flavisolibacter ginsengisoli DSM 18119</name>
    <dbReference type="NCBI Taxonomy" id="1121884"/>
    <lineage>
        <taxon>Bacteria</taxon>
        <taxon>Pseudomonadati</taxon>
        <taxon>Bacteroidota</taxon>
        <taxon>Chitinophagia</taxon>
        <taxon>Chitinophagales</taxon>
        <taxon>Chitinophagaceae</taxon>
        <taxon>Flavisolibacter</taxon>
    </lineage>
</organism>
<dbReference type="RefSeq" id="WP_072836337.1">
    <property type="nucleotide sequence ID" value="NZ_FQUU01000015.1"/>
</dbReference>
<evidence type="ECO:0000256" key="1">
    <source>
        <dbReference type="SAM" id="Phobius"/>
    </source>
</evidence>
<dbReference type="OrthoDB" id="963379at2"/>
<accession>A0A1M5DEU1</accession>
<keyword evidence="1" id="KW-0472">Membrane</keyword>
<evidence type="ECO:0000313" key="2">
    <source>
        <dbReference type="EMBL" id="SHF65364.1"/>
    </source>
</evidence>
<keyword evidence="1" id="KW-1133">Transmembrane helix</keyword>
<sequence>MKEKRTTTTTTVKKERSGIGSLFEKTNFTWMLIGAGVMIIGFLLMAGGRSDDPNVFNVNEVYGTRRITIAPIIILAGLVIEIVAIFRQPKNS</sequence>
<dbReference type="Proteomes" id="UP000184048">
    <property type="component" value="Unassembled WGS sequence"/>
</dbReference>
<name>A0A1M5DEU1_9BACT</name>
<feature type="transmembrane region" description="Helical" evidence="1">
    <location>
        <begin position="28"/>
        <end position="47"/>
    </location>
</feature>
<dbReference type="STRING" id="1121884.SAMN02745131_03190"/>
<dbReference type="Pfam" id="PF11297">
    <property type="entry name" value="DUF3098"/>
    <property type="match status" value="1"/>
</dbReference>
<dbReference type="EMBL" id="FQUU01000015">
    <property type="protein sequence ID" value="SHF65364.1"/>
    <property type="molecule type" value="Genomic_DNA"/>
</dbReference>
<protein>
    <recommendedName>
        <fullName evidence="4">DUF3098 domain-containing protein</fullName>
    </recommendedName>
</protein>
<feature type="transmembrane region" description="Helical" evidence="1">
    <location>
        <begin position="67"/>
        <end position="86"/>
    </location>
</feature>
<dbReference type="InterPro" id="IPR021448">
    <property type="entry name" value="DUF3098"/>
</dbReference>
<gene>
    <name evidence="2" type="ORF">SAMN02745131_03190</name>
</gene>
<proteinExistence type="predicted"/>